<gene>
    <name evidence="4" type="ORF">ICL16_36795</name>
</gene>
<protein>
    <submittedName>
        <fullName evidence="4">Tetratricopeptide repeat protein</fullName>
    </submittedName>
</protein>
<dbReference type="Pfam" id="PF13181">
    <property type="entry name" value="TPR_8"/>
    <property type="match status" value="1"/>
</dbReference>
<dbReference type="RefSeq" id="WP_190836526.1">
    <property type="nucleotide sequence ID" value="NZ_CAWPPI010000110.1"/>
</dbReference>
<dbReference type="PANTHER" id="PTHR44858:SF1">
    <property type="entry name" value="UDP-N-ACETYLGLUCOSAMINE--PEPTIDE N-ACETYLGLUCOSAMINYLTRANSFERASE SPINDLY-RELATED"/>
    <property type="match status" value="1"/>
</dbReference>
<dbReference type="InterPro" id="IPR050498">
    <property type="entry name" value="Ycf3"/>
</dbReference>
<organism evidence="4 5">
    <name type="scientific">Iningainema tapete BLCC-T55</name>
    <dbReference type="NCBI Taxonomy" id="2748662"/>
    <lineage>
        <taxon>Bacteria</taxon>
        <taxon>Bacillati</taxon>
        <taxon>Cyanobacteriota</taxon>
        <taxon>Cyanophyceae</taxon>
        <taxon>Nostocales</taxon>
        <taxon>Scytonemataceae</taxon>
        <taxon>Iningainema tapete</taxon>
    </lineage>
</organism>
<evidence type="ECO:0000313" key="4">
    <source>
        <dbReference type="EMBL" id="MBD2777460.1"/>
    </source>
</evidence>
<evidence type="ECO:0000256" key="2">
    <source>
        <dbReference type="ARBA" id="ARBA00022803"/>
    </source>
</evidence>
<feature type="repeat" description="TPR" evidence="3">
    <location>
        <begin position="804"/>
        <end position="837"/>
    </location>
</feature>
<feature type="repeat" description="TPR" evidence="3">
    <location>
        <begin position="906"/>
        <end position="939"/>
    </location>
</feature>
<dbReference type="Pfam" id="PF13365">
    <property type="entry name" value="Trypsin_2"/>
    <property type="match status" value="2"/>
</dbReference>
<keyword evidence="2 3" id="KW-0802">TPR repeat</keyword>
<dbReference type="InterPro" id="IPR019734">
    <property type="entry name" value="TPR_rpt"/>
</dbReference>
<accession>A0A8J6XS68</accession>
<dbReference type="PROSITE" id="PS50005">
    <property type="entry name" value="TPR"/>
    <property type="match status" value="10"/>
</dbReference>
<dbReference type="GO" id="GO:0009279">
    <property type="term" value="C:cell outer membrane"/>
    <property type="evidence" value="ECO:0007669"/>
    <property type="project" value="TreeGrafter"/>
</dbReference>
<feature type="repeat" description="TPR" evidence="3">
    <location>
        <begin position="940"/>
        <end position="973"/>
    </location>
</feature>
<dbReference type="EMBL" id="JACXAE010000110">
    <property type="protein sequence ID" value="MBD2777460.1"/>
    <property type="molecule type" value="Genomic_DNA"/>
</dbReference>
<dbReference type="PANTHER" id="PTHR44858">
    <property type="entry name" value="TETRATRICOPEPTIDE REPEAT PROTEIN 6"/>
    <property type="match status" value="1"/>
</dbReference>
<dbReference type="AlphaFoldDB" id="A0A8J6XS68"/>
<dbReference type="SMART" id="SM00028">
    <property type="entry name" value="TPR"/>
    <property type="match status" value="12"/>
</dbReference>
<dbReference type="SUPFAM" id="SSF50494">
    <property type="entry name" value="Trypsin-like serine proteases"/>
    <property type="match status" value="2"/>
</dbReference>
<dbReference type="Gene3D" id="2.40.10.10">
    <property type="entry name" value="Trypsin-like serine proteases"/>
    <property type="match status" value="4"/>
</dbReference>
<feature type="repeat" description="TPR" evidence="3">
    <location>
        <begin position="566"/>
        <end position="599"/>
    </location>
</feature>
<feature type="repeat" description="TPR" evidence="3">
    <location>
        <begin position="702"/>
        <end position="735"/>
    </location>
</feature>
<dbReference type="Pfam" id="PF13414">
    <property type="entry name" value="TPR_11"/>
    <property type="match status" value="1"/>
</dbReference>
<evidence type="ECO:0000256" key="3">
    <source>
        <dbReference type="PROSITE-ProRule" id="PRU00339"/>
    </source>
</evidence>
<dbReference type="Pfam" id="PF00515">
    <property type="entry name" value="TPR_1"/>
    <property type="match status" value="5"/>
</dbReference>
<dbReference type="Proteomes" id="UP000629098">
    <property type="component" value="Unassembled WGS sequence"/>
</dbReference>
<proteinExistence type="predicted"/>
<sequence>MNKIIALISSLLLLPFPVLAWEIGSHSFSQVARGNSNCEIEPENGESAEYSEKQLQTLASRITVRVIGDHNGGSGTILAKQGNTYLVVTNSHVIRGVNSVSLQTADGKTYPAQIVPQTNFEKFDLALLKFQTNQNYCLPREIANFTPNIDMPVVAAGFSAEKGHVVFWSGKIKKTTRTKEGYEIGYTSNIEQGMSGGPILNTQGTLLGINGRSAYPILNTGYVYPNGSRPTSEEIKEMRSLSWGIPTSTFLAQVNPEILTAYSLPIPATSSIVPETPLIGWLGELEQKAKQITVKIDSKSHSNGSGIIIAKDGDTYTVLTASHVVCERKKRGEDATKPCEDDNYQILAPDGKQYPVDKSTIKREEGVDLAVVKFTSNATYQVATLVDYNPNSSDSGGGYNYMFTAGYPKLGEQSPWRFTIGRIFDKETGLLQVKDSDFQSNSSDRLQSASSLTGGYELVYTSITYGGMSGGPVLDSVGRVIGIHGRAEGEDALDNKTGDSGSSEGQVQIGYSLGIPVSTFLGLATRLGVKPQRLENTPPPQLDKQQVNSIQQAVLSADISKGNATATQWLERGNQLWRLNRLEEAVQAFDEAIKLKPSFMYLAYYGKGLALGYSGKYQEAVAAFEQAGKLKLEYAAAWYYQSIVYRELNQLNKALVAIDKAIKLQQDNPNLYNNKWAILEGSKQYALALSAISKAIEFSPRAAFYYNRGVTYHKQQKLDQALVDYNKAITLNPQLTKAYHNRGMLYIDRQKWDLALADFNKVIILNPQFASTYNNRGIVYHKQQRWDLALADYNKAITLYPQYAVAYFNRGELYKNQQKLDLALADYNKAITLNSQFTDAYNSRGGLYFVLQKWDLALADFNKAIDINPEFAKAYHHRGILYQNQQKLDLALADFNKAIELNSQFTDAYFQRGSHYWLQQKWDLALADFNKAIDINPQSADAYIGRGTVYTLIGDKQRAIQNLQQAAQLLKVQKNTTLYEVVMNMLKEL</sequence>
<dbReference type="InterPro" id="IPR043504">
    <property type="entry name" value="Peptidase_S1_PA_chymotrypsin"/>
</dbReference>
<keyword evidence="1" id="KW-0677">Repeat</keyword>
<reference evidence="4" key="1">
    <citation type="submission" date="2020-09" db="EMBL/GenBank/DDBJ databases">
        <title>Iningainema tapete sp. nov. (Scytonemataceae, Cyanobacteria) from greenhouses in central Florida (USA) produces two types of nodularin with biosynthetic potential for microcystin-LR and anabaenopeptins.</title>
        <authorList>
            <person name="Berthold D.E."/>
            <person name="Lefler F.W."/>
            <person name="Huang I.-S."/>
            <person name="Abdulla H."/>
            <person name="Zimba P.V."/>
            <person name="Laughinghouse H.D. IV."/>
        </authorList>
    </citation>
    <scope>NUCLEOTIDE SEQUENCE</scope>
    <source>
        <strain evidence="4">BLCCT55</strain>
    </source>
</reference>
<evidence type="ECO:0000256" key="1">
    <source>
        <dbReference type="ARBA" id="ARBA00022737"/>
    </source>
</evidence>
<dbReference type="Gene3D" id="1.25.40.10">
    <property type="entry name" value="Tetratricopeptide repeat domain"/>
    <property type="match status" value="5"/>
</dbReference>
<feature type="repeat" description="TPR" evidence="3">
    <location>
        <begin position="635"/>
        <end position="668"/>
    </location>
</feature>
<evidence type="ECO:0000313" key="5">
    <source>
        <dbReference type="Proteomes" id="UP000629098"/>
    </source>
</evidence>
<keyword evidence="5" id="KW-1185">Reference proteome</keyword>
<name>A0A8J6XS68_9CYAN</name>
<dbReference type="GO" id="GO:0046813">
    <property type="term" value="P:receptor-mediated virion attachment to host cell"/>
    <property type="evidence" value="ECO:0007669"/>
    <property type="project" value="TreeGrafter"/>
</dbReference>
<feature type="repeat" description="TPR" evidence="3">
    <location>
        <begin position="736"/>
        <end position="769"/>
    </location>
</feature>
<dbReference type="InterPro" id="IPR011990">
    <property type="entry name" value="TPR-like_helical_dom_sf"/>
</dbReference>
<dbReference type="Pfam" id="PF13432">
    <property type="entry name" value="TPR_16"/>
    <property type="match status" value="1"/>
</dbReference>
<comment type="caution">
    <text evidence="4">The sequence shown here is derived from an EMBL/GenBank/DDBJ whole genome shotgun (WGS) entry which is preliminary data.</text>
</comment>
<dbReference type="PROSITE" id="PS50293">
    <property type="entry name" value="TPR_REGION"/>
    <property type="match status" value="2"/>
</dbReference>
<dbReference type="SUPFAM" id="SSF48452">
    <property type="entry name" value="TPR-like"/>
    <property type="match status" value="2"/>
</dbReference>
<feature type="repeat" description="TPR" evidence="3">
    <location>
        <begin position="872"/>
        <end position="905"/>
    </location>
</feature>
<feature type="repeat" description="TPR" evidence="3">
    <location>
        <begin position="838"/>
        <end position="871"/>
    </location>
</feature>
<feature type="repeat" description="TPR" evidence="3">
    <location>
        <begin position="770"/>
        <end position="803"/>
    </location>
</feature>
<dbReference type="InterPro" id="IPR009003">
    <property type="entry name" value="Peptidase_S1_PA"/>
</dbReference>